<protein>
    <recommendedName>
        <fullName evidence="4">DUF5412 domain-containing protein</fullName>
    </recommendedName>
</protein>
<dbReference type="RefSeq" id="WP_230573588.1">
    <property type="nucleotide sequence ID" value="NZ_CAKJTI010000002.1"/>
</dbReference>
<keyword evidence="1" id="KW-0812">Transmembrane</keyword>
<reference evidence="2 3" key="1">
    <citation type="submission" date="2021-10" db="EMBL/GenBank/DDBJ databases">
        <authorList>
            <person name="Criscuolo A."/>
        </authorList>
    </citation>
    <scope>NUCLEOTIDE SEQUENCE [LARGE SCALE GENOMIC DNA]</scope>
    <source>
        <strain evidence="3">CIP 111899</strain>
    </source>
</reference>
<evidence type="ECO:0000313" key="3">
    <source>
        <dbReference type="Proteomes" id="UP000789423"/>
    </source>
</evidence>
<gene>
    <name evidence="2" type="ORF">BACCIP111899_00442</name>
</gene>
<accession>A0ABM8Y6E5</accession>
<keyword evidence="1" id="KW-1133">Transmembrane helix</keyword>
<evidence type="ECO:0000313" key="2">
    <source>
        <dbReference type="EMBL" id="CAG9611270.1"/>
    </source>
</evidence>
<evidence type="ECO:0000256" key="1">
    <source>
        <dbReference type="SAM" id="Phobius"/>
    </source>
</evidence>
<dbReference type="Proteomes" id="UP000789423">
    <property type="component" value="Unassembled WGS sequence"/>
</dbReference>
<proteinExistence type="predicted"/>
<sequence>MDTKKAQKEIKKTKRKVVVVLFSIFIIGASFVYWKFFSLQGVPKGELIQEVKSPNGTYTLNAYITNGGATTSFAVRGELIFNKRKIFKTKNIYWHYKEDQANIEWQSEDTVIINGHTLHVPDETYDFRKD</sequence>
<keyword evidence="1" id="KW-0472">Membrane</keyword>
<feature type="transmembrane region" description="Helical" evidence="1">
    <location>
        <begin position="17"/>
        <end position="34"/>
    </location>
</feature>
<dbReference type="InterPro" id="IPR035406">
    <property type="entry name" value="DUF5412"/>
</dbReference>
<name>A0ABM8Y6E5_9BACI</name>
<dbReference type="EMBL" id="CAKJTI010000002">
    <property type="protein sequence ID" value="CAG9611270.1"/>
    <property type="molecule type" value="Genomic_DNA"/>
</dbReference>
<organism evidence="2 3">
    <name type="scientific">Bacillus rhizoplanae</name>
    <dbReference type="NCBI Taxonomy" id="2880966"/>
    <lineage>
        <taxon>Bacteria</taxon>
        <taxon>Bacillati</taxon>
        <taxon>Bacillota</taxon>
        <taxon>Bacilli</taxon>
        <taxon>Bacillales</taxon>
        <taxon>Bacillaceae</taxon>
        <taxon>Bacillus</taxon>
    </lineage>
</organism>
<keyword evidence="3" id="KW-1185">Reference proteome</keyword>
<comment type="caution">
    <text evidence="2">The sequence shown here is derived from an EMBL/GenBank/DDBJ whole genome shotgun (WGS) entry which is preliminary data.</text>
</comment>
<dbReference type="Pfam" id="PF17428">
    <property type="entry name" value="DUF5412"/>
    <property type="match status" value="1"/>
</dbReference>
<evidence type="ECO:0008006" key="4">
    <source>
        <dbReference type="Google" id="ProtNLM"/>
    </source>
</evidence>